<comment type="caution">
    <text evidence="1">The sequence shown here is derived from an EMBL/GenBank/DDBJ whole genome shotgun (WGS) entry which is preliminary data.</text>
</comment>
<evidence type="ECO:0000313" key="1">
    <source>
        <dbReference type="EMBL" id="OAF05506.1"/>
    </source>
</evidence>
<gene>
    <name evidence="1" type="ORF">AYJ54_00950</name>
</gene>
<accession>A0A176YIL0</accession>
<dbReference type="STRING" id="1505087.AYJ54_00950"/>
<proteinExistence type="predicted"/>
<protein>
    <submittedName>
        <fullName evidence="1">Uncharacterized protein</fullName>
    </submittedName>
</protein>
<name>A0A176YIL0_9BRAD</name>
<dbReference type="OrthoDB" id="8203580at2"/>
<dbReference type="AlphaFoldDB" id="A0A176YIL0"/>
<keyword evidence="2" id="KW-1185">Reference proteome</keyword>
<dbReference type="EMBL" id="LUUB01000079">
    <property type="protein sequence ID" value="OAF05506.1"/>
    <property type="molecule type" value="Genomic_DNA"/>
</dbReference>
<dbReference type="Proteomes" id="UP000076959">
    <property type="component" value="Unassembled WGS sequence"/>
</dbReference>
<sequence length="118" mass="12899">MEGSDEIGIFPQHGVALAAAIETGSVLAVKAETVEDNYEFSVQPGIIGWLRACARRNEMAIEPAGQWGVRASVKHTATEPRLRQIIVTILASMRASSNRRTLCGLFKPFLPARSPPRR</sequence>
<reference evidence="1 2" key="1">
    <citation type="submission" date="2016-03" db="EMBL/GenBank/DDBJ databases">
        <title>Draft Genome Sequence of the Strain BR 10245 (Bradyrhizobium sp.) isolated from nodules of Centrolobium paraense.</title>
        <authorList>
            <person name="Simoes-Araujo J.L.Sr."/>
            <person name="Barauna A.C."/>
            <person name="Silva K."/>
            <person name="Zilli J.E."/>
        </authorList>
    </citation>
    <scope>NUCLEOTIDE SEQUENCE [LARGE SCALE GENOMIC DNA]</scope>
    <source>
        <strain evidence="1 2">BR 10245</strain>
    </source>
</reference>
<evidence type="ECO:0000313" key="2">
    <source>
        <dbReference type="Proteomes" id="UP000076959"/>
    </source>
</evidence>
<dbReference type="RefSeq" id="WP_063703634.1">
    <property type="nucleotide sequence ID" value="NZ_LUUB01000079.1"/>
</dbReference>
<organism evidence="1 2">
    <name type="scientific">Bradyrhizobium centrolobii</name>
    <dbReference type="NCBI Taxonomy" id="1505087"/>
    <lineage>
        <taxon>Bacteria</taxon>
        <taxon>Pseudomonadati</taxon>
        <taxon>Pseudomonadota</taxon>
        <taxon>Alphaproteobacteria</taxon>
        <taxon>Hyphomicrobiales</taxon>
        <taxon>Nitrobacteraceae</taxon>
        <taxon>Bradyrhizobium</taxon>
    </lineage>
</organism>